<dbReference type="Gene3D" id="3.40.50.300">
    <property type="entry name" value="P-loop containing nucleotide triphosphate hydrolases"/>
    <property type="match status" value="1"/>
</dbReference>
<keyword evidence="7" id="KW-1185">Reference proteome</keyword>
<proteinExistence type="predicted"/>
<dbReference type="CDD" id="cd03243">
    <property type="entry name" value="ABC_MutS_homologs"/>
    <property type="match status" value="1"/>
</dbReference>
<evidence type="ECO:0000256" key="1">
    <source>
        <dbReference type="ARBA" id="ARBA00022741"/>
    </source>
</evidence>
<organism evidence="6 7">
    <name type="scientific">Sphagnum troendelagicum</name>
    <dbReference type="NCBI Taxonomy" id="128251"/>
    <lineage>
        <taxon>Eukaryota</taxon>
        <taxon>Viridiplantae</taxon>
        <taxon>Streptophyta</taxon>
        <taxon>Embryophyta</taxon>
        <taxon>Bryophyta</taxon>
        <taxon>Sphagnophytina</taxon>
        <taxon>Sphagnopsida</taxon>
        <taxon>Sphagnales</taxon>
        <taxon>Sphagnaceae</taxon>
        <taxon>Sphagnum</taxon>
    </lineage>
</organism>
<evidence type="ECO:0000256" key="3">
    <source>
        <dbReference type="ARBA" id="ARBA00022840"/>
    </source>
</evidence>
<keyword evidence="4" id="KW-0238">DNA-binding</keyword>
<dbReference type="PANTHER" id="PTHR48448">
    <property type="entry name" value="MUTL PROTEIN ISOFORM 1"/>
    <property type="match status" value="1"/>
</dbReference>
<dbReference type="SUPFAM" id="SSF55271">
    <property type="entry name" value="DNA repair protein MutS, domain I"/>
    <property type="match status" value="1"/>
</dbReference>
<evidence type="ECO:0000256" key="2">
    <source>
        <dbReference type="ARBA" id="ARBA00022763"/>
    </source>
</evidence>
<dbReference type="Pfam" id="PF00488">
    <property type="entry name" value="MutS_V"/>
    <property type="match status" value="1"/>
</dbReference>
<accession>A0ABP0TAZ3</accession>
<dbReference type="PROSITE" id="PS00486">
    <property type="entry name" value="DNA_MISMATCH_REPAIR_2"/>
    <property type="match status" value="1"/>
</dbReference>
<dbReference type="PANTHER" id="PTHR48448:SF1">
    <property type="entry name" value="MUTL PROTEIN ISOFORM 1"/>
    <property type="match status" value="1"/>
</dbReference>
<keyword evidence="2" id="KW-0227">DNA damage</keyword>
<sequence length="1355" mass="149937">MNNGLLVGFSAIPRLGIRKRGRRSVVAMVQSTTRQVWTCFAAQECVVGGKRREAKEVWRKGNCSTRCVQEGSHVVRRWESSTQWLCSSSSSSSSSRLWMEHQLLKASSSSSSSSSYLCHHHYFSTPLVSRVLSRNGCLPLPRSRKTTQEEQQHTKKVLHSEDLKFIDWWKQKLGECVKPLTKQMAKRLKDDNLLGLDETLRSGSMKARLNVELLAIKRKFPHEVLLCRVGEFYEAVGYDACMLVEYAGLNPMGGSRSASVPKAGCPLMNLRQALDMLTGQGFSVCIVEEVQGPQTRGQLKERFVAGHAHPGSPYVYGLIGADVDLEFPEPVPVIGISRSAHGYCLISVLEMMRSVSVEDSLTEEAVVAKLRARQCQRLFLHKSLRSDASGVVRWGAGGLLWGECQQKPQEWYENSPVNELLLKVRELFDLDQDECFREIVVPPGERPRPLYVSTASQIGILPTAGVPSLLKVALPPEASHLCIAYLRNLLLHPPPFQVAASIQAACQHLSEITSSIPDFTCVSAAKVMKLIEAKEANHIEFARIRDIAEDIIHMAEDSQLSSVLDLLVHPTWLATGLQINRKQLVEDCKLLANIVVEVLAVDGDPDQIVTTAESIPDEFFRDLEMHWRGRVKRIHAEEEFAAVECTAAKLSDAAVSSFLPIVNCVKGYQKPLGSRYSARKAEIGYSRDNQAVWFKGKNFKPTIWGQMPGESEMKRLTPAFDSKGKKAGEEWWTTSDVEDALIEYKTAVDKASSKVVEILKDLSEKLKSKMNVLIFISVLSVIAKTLCIHVSEGKRRNWVFPLLTTSSNLTSEDLVHQGDTIKNPEAKKRLHLVDLVPYWKDPTREKAEPNTIVMDYMFLLTGPNGGGKSSILRSVCAAAVLGLSGLMVPARAATIPQLDAIMLRMMSTDSPADNKSSFQMEMSELRTILGEATGRSLVLVDELCRGTEVQKGTFIAASVIESLDRIGCMGILSTHLHDLLDMKLQITNVVQMAMGTKEIDGRLEPTWKLVDGACRQSLAFEVARREGVPENVVQRAEELYKLQSISSARINIPVSSNTIWYHEIGGKKKKNLVLEVGSSSSVEKGRGTSMEQTIEGGVIVGAGRVGQALEKMGLGRDVLVRRGEKVPEDSTGPIFVCTRNDDLDAVLQATPPSRREDLVFLQNGMIEPWLQSHGLASVTQVLVYFAIAKLGDTPMDGKTDVNPEGLTAASGKWASVVAARLHSANLACKVLDSEEFQKPLLEKLIWISSFMLVGARHPGATVGDVEQNHREEVVELINELAAVASAEKKVEFDPGMEERLCSYSRLISHFPTAIKEFKWRNGWFYSISKQALDNGKTDPCPLHTSWLKEVGAIPA</sequence>
<dbReference type="InterPro" id="IPR053276">
    <property type="entry name" value="MtDNA_mismatch_repair_MutS"/>
</dbReference>
<dbReference type="SMART" id="SM00534">
    <property type="entry name" value="MUTSac"/>
    <property type="match status" value="1"/>
</dbReference>
<dbReference type="SUPFAM" id="SSF52540">
    <property type="entry name" value="P-loop containing nucleoside triphosphate hydrolases"/>
    <property type="match status" value="1"/>
</dbReference>
<evidence type="ECO:0000313" key="7">
    <source>
        <dbReference type="Proteomes" id="UP001497512"/>
    </source>
</evidence>
<keyword evidence="1" id="KW-0547">Nucleotide-binding</keyword>
<reference evidence="6 7" key="1">
    <citation type="submission" date="2024-02" db="EMBL/GenBank/DDBJ databases">
        <authorList>
            <consortium name="ELIXIR-Norway"/>
            <consortium name="Elixir Norway"/>
        </authorList>
    </citation>
    <scope>NUCLEOTIDE SEQUENCE [LARGE SCALE GENOMIC DNA]</scope>
</reference>
<evidence type="ECO:0000259" key="5">
    <source>
        <dbReference type="PROSITE" id="PS00486"/>
    </source>
</evidence>
<dbReference type="EMBL" id="OZ019893">
    <property type="protein sequence ID" value="CAK9191329.1"/>
    <property type="molecule type" value="Genomic_DNA"/>
</dbReference>
<dbReference type="Proteomes" id="UP001497512">
    <property type="component" value="Chromosome 1"/>
</dbReference>
<dbReference type="InterPro" id="IPR016151">
    <property type="entry name" value="DNA_mismatch_repair_MutS_N"/>
</dbReference>
<gene>
    <name evidence="6" type="ORF">CSSPTR1EN2_LOCUS1336</name>
</gene>
<evidence type="ECO:0000256" key="4">
    <source>
        <dbReference type="ARBA" id="ARBA00023125"/>
    </source>
</evidence>
<name>A0ABP0TAZ3_9BRYO</name>
<dbReference type="InterPro" id="IPR000432">
    <property type="entry name" value="DNA_mismatch_repair_MutS_C"/>
</dbReference>
<dbReference type="InterPro" id="IPR007695">
    <property type="entry name" value="DNA_mismatch_repair_MutS-lik_N"/>
</dbReference>
<keyword evidence="3" id="KW-0067">ATP-binding</keyword>
<protein>
    <recommendedName>
        <fullName evidence="5">DNA mismatch repair proteins mutS family domain-containing protein</fullName>
    </recommendedName>
</protein>
<dbReference type="InterPro" id="IPR027417">
    <property type="entry name" value="P-loop_NTPase"/>
</dbReference>
<dbReference type="Pfam" id="PF01624">
    <property type="entry name" value="MutS_I"/>
    <property type="match status" value="1"/>
</dbReference>
<dbReference type="Gene3D" id="3.40.1170.10">
    <property type="entry name" value="DNA repair protein MutS, domain I"/>
    <property type="match status" value="1"/>
</dbReference>
<evidence type="ECO:0000313" key="6">
    <source>
        <dbReference type="EMBL" id="CAK9191329.1"/>
    </source>
</evidence>
<feature type="domain" description="DNA mismatch repair proteins mutS family" evidence="5">
    <location>
        <begin position="936"/>
        <end position="952"/>
    </location>
</feature>